<gene>
    <name evidence="2" type="ORF">V6N12_048538</name>
</gene>
<dbReference type="EMBL" id="JBBPBM010000013">
    <property type="protein sequence ID" value="KAK8561467.1"/>
    <property type="molecule type" value="Genomic_DNA"/>
</dbReference>
<accession>A0ABR2EJX1</accession>
<sequence length="167" mass="18305">MSGLTIECKLNRHPVFIPCAIPARILLSQLTGPKKSGIFLKPNLQLNPYCPRQRPTTVGVVRTQQQDQTPPPTPPPVATKVGDGEVSSANQDKVAENVHGKGSSIKLEFAESLTVKLALELFIVAGWEVWWDQCWNRILDYCAAVHRGLVVEYIGDACDCLVVAMPS</sequence>
<evidence type="ECO:0000256" key="1">
    <source>
        <dbReference type="SAM" id="MobiDB-lite"/>
    </source>
</evidence>
<evidence type="ECO:0000313" key="3">
    <source>
        <dbReference type="Proteomes" id="UP001472677"/>
    </source>
</evidence>
<name>A0ABR2EJX1_9ROSI</name>
<protein>
    <submittedName>
        <fullName evidence="2">Uncharacterized protein</fullName>
    </submittedName>
</protein>
<organism evidence="2 3">
    <name type="scientific">Hibiscus sabdariffa</name>
    <name type="common">roselle</name>
    <dbReference type="NCBI Taxonomy" id="183260"/>
    <lineage>
        <taxon>Eukaryota</taxon>
        <taxon>Viridiplantae</taxon>
        <taxon>Streptophyta</taxon>
        <taxon>Embryophyta</taxon>
        <taxon>Tracheophyta</taxon>
        <taxon>Spermatophyta</taxon>
        <taxon>Magnoliopsida</taxon>
        <taxon>eudicotyledons</taxon>
        <taxon>Gunneridae</taxon>
        <taxon>Pentapetalae</taxon>
        <taxon>rosids</taxon>
        <taxon>malvids</taxon>
        <taxon>Malvales</taxon>
        <taxon>Malvaceae</taxon>
        <taxon>Malvoideae</taxon>
        <taxon>Hibiscus</taxon>
    </lineage>
</organism>
<evidence type="ECO:0000313" key="2">
    <source>
        <dbReference type="EMBL" id="KAK8561467.1"/>
    </source>
</evidence>
<comment type="caution">
    <text evidence="2">The sequence shown here is derived from an EMBL/GenBank/DDBJ whole genome shotgun (WGS) entry which is preliminary data.</text>
</comment>
<dbReference type="Proteomes" id="UP001472677">
    <property type="component" value="Unassembled WGS sequence"/>
</dbReference>
<reference evidence="2 3" key="1">
    <citation type="journal article" date="2024" name="G3 (Bethesda)">
        <title>Genome assembly of Hibiscus sabdariffa L. provides insights into metabolisms of medicinal natural products.</title>
        <authorList>
            <person name="Kim T."/>
        </authorList>
    </citation>
    <scope>NUCLEOTIDE SEQUENCE [LARGE SCALE GENOMIC DNA]</scope>
    <source>
        <strain evidence="2">TK-2024</strain>
        <tissue evidence="2">Old leaves</tissue>
    </source>
</reference>
<keyword evidence="3" id="KW-1185">Reference proteome</keyword>
<feature type="region of interest" description="Disordered" evidence="1">
    <location>
        <begin position="57"/>
        <end position="79"/>
    </location>
</feature>
<proteinExistence type="predicted"/>